<dbReference type="EMBL" id="CM047910">
    <property type="protein sequence ID" value="KAJ0075717.1"/>
    <property type="molecule type" value="Genomic_DNA"/>
</dbReference>
<accession>A0ACC0ZSJ3</accession>
<gene>
    <name evidence="1" type="ORF">Patl1_34097</name>
</gene>
<comment type="caution">
    <text evidence="1">The sequence shown here is derived from an EMBL/GenBank/DDBJ whole genome shotgun (WGS) entry which is preliminary data.</text>
</comment>
<dbReference type="Proteomes" id="UP001164250">
    <property type="component" value="Chromosome 15"/>
</dbReference>
<evidence type="ECO:0000313" key="1">
    <source>
        <dbReference type="EMBL" id="KAJ0075717.1"/>
    </source>
</evidence>
<protein>
    <submittedName>
        <fullName evidence="1">Uncharacterized protein</fullName>
    </submittedName>
</protein>
<name>A0ACC0ZSJ3_9ROSI</name>
<organism evidence="1 2">
    <name type="scientific">Pistacia atlantica</name>
    <dbReference type="NCBI Taxonomy" id="434234"/>
    <lineage>
        <taxon>Eukaryota</taxon>
        <taxon>Viridiplantae</taxon>
        <taxon>Streptophyta</taxon>
        <taxon>Embryophyta</taxon>
        <taxon>Tracheophyta</taxon>
        <taxon>Spermatophyta</taxon>
        <taxon>Magnoliopsida</taxon>
        <taxon>eudicotyledons</taxon>
        <taxon>Gunneridae</taxon>
        <taxon>Pentapetalae</taxon>
        <taxon>rosids</taxon>
        <taxon>malvids</taxon>
        <taxon>Sapindales</taxon>
        <taxon>Anacardiaceae</taxon>
        <taxon>Pistacia</taxon>
    </lineage>
</organism>
<reference evidence="2" key="1">
    <citation type="journal article" date="2023" name="G3 (Bethesda)">
        <title>Genome assembly and association tests identify interacting loci associated with vigor, precocity, and sex in interspecific pistachio rootstocks.</title>
        <authorList>
            <person name="Palmer W."/>
            <person name="Jacygrad E."/>
            <person name="Sagayaradj S."/>
            <person name="Cavanaugh K."/>
            <person name="Han R."/>
            <person name="Bertier L."/>
            <person name="Beede B."/>
            <person name="Kafkas S."/>
            <person name="Golino D."/>
            <person name="Preece J."/>
            <person name="Michelmore R."/>
        </authorList>
    </citation>
    <scope>NUCLEOTIDE SEQUENCE [LARGE SCALE GENOMIC DNA]</scope>
</reference>
<sequence>MDAAVKKFEVKCLSFEESFELFRQCVTDDVLNSHHQITEFAETVAKECKGLPLALITIGRAMSNRRTPEEWRYAINTLQSYPSEFADMEKDHMIRKDELIDLWIAEGILHYCGLNDTRDTGKFIIRSLKHACLLEMVGDSNDYVKMHDVLRDMALWSASLKENKIFVFENQESIKKHGTATWKEAVRISLWGRSVKLFSETPCCPRLLTFVVRQTSVDTFPSPFFQSMHAMKVLDLSKNIFLTRLPAMLEMINLQYLNLSETDIEELPIMASSLTKLRFLLLDGTRNLKAISEGVISSLSSLQVFSRLPTRDGELLVILCEELHSPNTSSSVLSSGRFDNLHDLYISDCLIKDSACLRYATQLRFVSAENCPSLEEKIPNESSSSSGDLNMFKNLKQLNFSDLPLLKSICRVMHFPSLERIRVLNCPSLTKLPLDLHSENNSRISILGDLEWWDNLEWENSSSDNFPHFMVDDLWSDGPNYTYEATKFGKRYVSSVFLNPI</sequence>
<evidence type="ECO:0000313" key="2">
    <source>
        <dbReference type="Proteomes" id="UP001164250"/>
    </source>
</evidence>
<keyword evidence="2" id="KW-1185">Reference proteome</keyword>
<proteinExistence type="predicted"/>